<gene>
    <name evidence="3" type="ORF">MEDL_62690</name>
</gene>
<dbReference type="Gene3D" id="1.20.5.510">
    <property type="entry name" value="Single helix bin"/>
    <property type="match status" value="1"/>
</dbReference>
<feature type="transmembrane region" description="Helical" evidence="2">
    <location>
        <begin position="265"/>
        <end position="289"/>
    </location>
</feature>
<name>A0A8S3UZR2_MYTED</name>
<comment type="caution">
    <text evidence="3">The sequence shown here is derived from an EMBL/GenBank/DDBJ whole genome shotgun (WGS) entry which is preliminary data.</text>
</comment>
<proteinExistence type="predicted"/>
<organism evidence="3 4">
    <name type="scientific">Mytilus edulis</name>
    <name type="common">Blue mussel</name>
    <dbReference type="NCBI Taxonomy" id="6550"/>
    <lineage>
        <taxon>Eukaryota</taxon>
        <taxon>Metazoa</taxon>
        <taxon>Spiralia</taxon>
        <taxon>Lophotrochozoa</taxon>
        <taxon>Mollusca</taxon>
        <taxon>Bivalvia</taxon>
        <taxon>Autobranchia</taxon>
        <taxon>Pteriomorphia</taxon>
        <taxon>Mytilida</taxon>
        <taxon>Mytiloidea</taxon>
        <taxon>Mytilidae</taxon>
        <taxon>Mytilinae</taxon>
        <taxon>Mytilus</taxon>
    </lineage>
</organism>
<sequence length="416" mass="46811">MLGGDLNWMNRVSFEIRKDMHYQYECEVPDRIRALCQYIRLLRIDQLECDRTILVQLGTIRNFYDRQGQCESNLSSTSLTFYGNLPTTFVCSSLCIRLKRGTHKKLIMRFQYKDCHSIRSWKTVKTFCPIISVIGIVNGDVSCRTQISSERNISRGDILCNDSSKCSIPAISSYDRTASIYLHCKDNNNKEVGDINTEAEGVTYLPDDNVSVENLARSSLPDEDHSTYSTGRSSIPDEDHSTYSTGRSSIPDEDHSTYSTGGPNYAAIAGGIVGGILLIICIIVGVFLLRRRNCTESSKEQIITSLNPSYDPTHVQAQTETNQQGHLMNSADTSYVSISHAIHVDNTTNEESNTYSHIRNAVDDSDVMYDHTIRHNVHDTCDGDYGIAHMRITEDDYDVSGNYRRSPSKEADPVYN</sequence>
<accession>A0A8S3UZR2</accession>
<evidence type="ECO:0000256" key="2">
    <source>
        <dbReference type="SAM" id="Phobius"/>
    </source>
</evidence>
<dbReference type="Proteomes" id="UP000683360">
    <property type="component" value="Unassembled WGS sequence"/>
</dbReference>
<dbReference type="AlphaFoldDB" id="A0A8S3UZR2"/>
<evidence type="ECO:0000313" key="3">
    <source>
        <dbReference type="EMBL" id="CAG2251016.1"/>
    </source>
</evidence>
<dbReference type="EMBL" id="CAJPWZ010003073">
    <property type="protein sequence ID" value="CAG2251016.1"/>
    <property type="molecule type" value="Genomic_DNA"/>
</dbReference>
<keyword evidence="2" id="KW-0812">Transmembrane</keyword>
<feature type="region of interest" description="Disordered" evidence="1">
    <location>
        <begin position="217"/>
        <end position="257"/>
    </location>
</feature>
<keyword evidence="4" id="KW-1185">Reference proteome</keyword>
<evidence type="ECO:0000313" key="4">
    <source>
        <dbReference type="Proteomes" id="UP000683360"/>
    </source>
</evidence>
<protein>
    <submittedName>
        <fullName evidence="3">Uncharacterized protein</fullName>
    </submittedName>
</protein>
<keyword evidence="2" id="KW-0472">Membrane</keyword>
<evidence type="ECO:0000256" key="1">
    <source>
        <dbReference type="SAM" id="MobiDB-lite"/>
    </source>
</evidence>
<keyword evidence="2" id="KW-1133">Transmembrane helix</keyword>
<reference evidence="3" key="1">
    <citation type="submission" date="2021-03" db="EMBL/GenBank/DDBJ databases">
        <authorList>
            <person name="Bekaert M."/>
        </authorList>
    </citation>
    <scope>NUCLEOTIDE SEQUENCE</scope>
</reference>